<gene>
    <name evidence="7" type="ORF">TresaDRAFT_2781</name>
    <name evidence="8" type="ORF">TresaDRAFT_2823</name>
</gene>
<dbReference type="AlphaFoldDB" id="H7EH12"/>
<organism evidence="7 9">
    <name type="scientific">Treponema saccharophilum DSM 2985</name>
    <dbReference type="NCBI Taxonomy" id="907348"/>
    <lineage>
        <taxon>Bacteria</taxon>
        <taxon>Pseudomonadati</taxon>
        <taxon>Spirochaetota</taxon>
        <taxon>Spirochaetia</taxon>
        <taxon>Spirochaetales</taxon>
        <taxon>Treponemataceae</taxon>
        <taxon>Treponema</taxon>
    </lineage>
</organism>
<dbReference type="PATRIC" id="fig|907348.3.peg.6"/>
<keyword evidence="2" id="KW-0805">Transcription regulation</keyword>
<dbReference type="InterPro" id="IPR014284">
    <property type="entry name" value="RNA_pol_sigma-70_dom"/>
</dbReference>
<evidence type="ECO:0000256" key="1">
    <source>
        <dbReference type="ARBA" id="ARBA00010641"/>
    </source>
</evidence>
<dbReference type="SUPFAM" id="SSF88659">
    <property type="entry name" value="Sigma3 and sigma4 domains of RNA polymerase sigma factors"/>
    <property type="match status" value="1"/>
</dbReference>
<comment type="similarity">
    <text evidence="1">Belongs to the sigma-70 factor family. ECF subfamily.</text>
</comment>
<dbReference type="EMBL" id="AGRW01000010">
    <property type="protein sequence ID" value="EIC03185.1"/>
    <property type="molecule type" value="Genomic_DNA"/>
</dbReference>
<accession>H7EH12</accession>
<keyword evidence="9" id="KW-1185">Reference proteome</keyword>
<dbReference type="InterPro" id="IPR007627">
    <property type="entry name" value="RNA_pol_sigma70_r2"/>
</dbReference>
<dbReference type="PANTHER" id="PTHR43133:SF51">
    <property type="entry name" value="RNA POLYMERASE SIGMA FACTOR"/>
    <property type="match status" value="1"/>
</dbReference>
<dbReference type="InterPro" id="IPR039425">
    <property type="entry name" value="RNA_pol_sigma-70-like"/>
</dbReference>
<dbReference type="RefSeq" id="WP_002701624.1">
    <property type="nucleotide sequence ID" value="NZ_AGRW01000010.1"/>
</dbReference>
<reference evidence="7 9" key="1">
    <citation type="submission" date="2011-09" db="EMBL/GenBank/DDBJ databases">
        <title>The draft genome of Treponema saccharophilum DSM 2985.</title>
        <authorList>
            <consortium name="US DOE Joint Genome Institute (JGI-PGF)"/>
            <person name="Lucas S."/>
            <person name="Copeland A."/>
            <person name="Lapidus A."/>
            <person name="Glavina del Rio T."/>
            <person name="Dalin E."/>
            <person name="Tice H."/>
            <person name="Bruce D."/>
            <person name="Goodwin L."/>
            <person name="Pitluck S."/>
            <person name="Peters L."/>
            <person name="Kyrpides N."/>
            <person name="Mavromatis K."/>
            <person name="Ivanova N."/>
            <person name="Markowitz V."/>
            <person name="Cheng J.-F."/>
            <person name="Hugenholtz P."/>
            <person name="Woyke T."/>
            <person name="Wu D."/>
            <person name="Gronow S."/>
            <person name="Wellnitz S."/>
            <person name="Brambilla E."/>
            <person name="Klenk H.-P."/>
            <person name="Eisen J.A."/>
        </authorList>
    </citation>
    <scope>NUCLEOTIDE SEQUENCE [LARGE SCALE GENOMIC DNA]</scope>
    <source>
        <strain evidence="7 9">DSM 2985</strain>
    </source>
</reference>
<dbReference type="GO" id="GO:0016987">
    <property type="term" value="F:sigma factor activity"/>
    <property type="evidence" value="ECO:0007669"/>
    <property type="project" value="UniProtKB-KW"/>
</dbReference>
<feature type="domain" description="RNA polymerase sigma factor 70 region 4 type 2" evidence="6">
    <location>
        <begin position="131"/>
        <end position="181"/>
    </location>
</feature>
<dbReference type="SUPFAM" id="SSF88946">
    <property type="entry name" value="Sigma2 domain of RNA polymerase sigma factors"/>
    <property type="match status" value="1"/>
</dbReference>
<dbReference type="PANTHER" id="PTHR43133">
    <property type="entry name" value="RNA POLYMERASE ECF-TYPE SIGMA FACTO"/>
    <property type="match status" value="1"/>
</dbReference>
<dbReference type="Proteomes" id="UP000003571">
    <property type="component" value="Unassembled WGS sequence"/>
</dbReference>
<evidence type="ECO:0000313" key="9">
    <source>
        <dbReference type="Proteomes" id="UP000003571"/>
    </source>
</evidence>
<evidence type="ECO:0000313" key="7">
    <source>
        <dbReference type="EMBL" id="EIC03130.1"/>
    </source>
</evidence>
<dbReference type="Gene3D" id="1.10.10.10">
    <property type="entry name" value="Winged helix-like DNA-binding domain superfamily/Winged helix DNA-binding domain"/>
    <property type="match status" value="1"/>
</dbReference>
<dbReference type="Pfam" id="PF08281">
    <property type="entry name" value="Sigma70_r4_2"/>
    <property type="match status" value="1"/>
</dbReference>
<protein>
    <submittedName>
        <fullName evidence="7">RNA polymerase, sigma-24 subunit, ECF subfamily</fullName>
    </submittedName>
</protein>
<dbReference type="eggNOG" id="COG1595">
    <property type="taxonomic scope" value="Bacteria"/>
</dbReference>
<dbReference type="GO" id="GO:0003677">
    <property type="term" value="F:DNA binding"/>
    <property type="evidence" value="ECO:0007669"/>
    <property type="project" value="InterPro"/>
</dbReference>
<sequence>MKNGLKTLEQTVATARDWLLIKAALGGDSKSFSILVSFHKKRVQAIGFSFFKNDADVEDFVQEVLLKAFNKLGTFKGGSLFSTWLTRIALNTAINAKNRRQEYKPLADEDRIAAPTKSPEETEIRKATAAAIREAVRELPEKYAVCIELYFFYDNSYEEIAEITSLNLNTVKSNIFRAKKILKEKLRQFYEK</sequence>
<dbReference type="CDD" id="cd06171">
    <property type="entry name" value="Sigma70_r4"/>
    <property type="match status" value="1"/>
</dbReference>
<dbReference type="InterPro" id="IPR036388">
    <property type="entry name" value="WH-like_DNA-bd_sf"/>
</dbReference>
<dbReference type="Gene3D" id="1.10.1740.10">
    <property type="match status" value="1"/>
</dbReference>
<evidence type="ECO:0000259" key="5">
    <source>
        <dbReference type="Pfam" id="PF04542"/>
    </source>
</evidence>
<dbReference type="EMBL" id="AGRW01000022">
    <property type="protein sequence ID" value="EIC03130.1"/>
    <property type="molecule type" value="Genomic_DNA"/>
</dbReference>
<feature type="domain" description="RNA polymerase sigma-70 region 2" evidence="5">
    <location>
        <begin position="36"/>
        <end position="101"/>
    </location>
</feature>
<evidence type="ECO:0000256" key="4">
    <source>
        <dbReference type="ARBA" id="ARBA00023163"/>
    </source>
</evidence>
<dbReference type="OrthoDB" id="9784984at2"/>
<dbReference type="GO" id="GO:0006352">
    <property type="term" value="P:DNA-templated transcription initiation"/>
    <property type="evidence" value="ECO:0007669"/>
    <property type="project" value="InterPro"/>
</dbReference>
<dbReference type="STRING" id="907348.TresaDRAFT_2781"/>
<dbReference type="InterPro" id="IPR013325">
    <property type="entry name" value="RNA_pol_sigma_r2"/>
</dbReference>
<evidence type="ECO:0000313" key="8">
    <source>
        <dbReference type="EMBL" id="EIC03185.1"/>
    </source>
</evidence>
<keyword evidence="4" id="KW-0804">Transcription</keyword>
<evidence type="ECO:0000259" key="6">
    <source>
        <dbReference type="Pfam" id="PF08281"/>
    </source>
</evidence>
<keyword evidence="3" id="KW-0731">Sigma factor</keyword>
<dbReference type="InterPro" id="IPR013249">
    <property type="entry name" value="RNA_pol_sigma70_r4_t2"/>
</dbReference>
<dbReference type="InterPro" id="IPR013324">
    <property type="entry name" value="RNA_pol_sigma_r3/r4-like"/>
</dbReference>
<dbReference type="NCBIfam" id="TIGR02937">
    <property type="entry name" value="sigma70-ECF"/>
    <property type="match status" value="1"/>
</dbReference>
<dbReference type="Pfam" id="PF04542">
    <property type="entry name" value="Sigma70_r2"/>
    <property type="match status" value="1"/>
</dbReference>
<proteinExistence type="inferred from homology"/>
<evidence type="ECO:0000256" key="2">
    <source>
        <dbReference type="ARBA" id="ARBA00023015"/>
    </source>
</evidence>
<name>H7EH12_9SPIR</name>
<comment type="caution">
    <text evidence="7">The sequence shown here is derived from an EMBL/GenBank/DDBJ whole genome shotgun (WGS) entry which is preliminary data.</text>
</comment>
<evidence type="ECO:0000256" key="3">
    <source>
        <dbReference type="ARBA" id="ARBA00023082"/>
    </source>
</evidence>